<reference evidence="6 7" key="1">
    <citation type="submission" date="2019-08" db="EMBL/GenBank/DDBJ databases">
        <title>Whole genome of Aphis craccivora.</title>
        <authorList>
            <person name="Voronova N.V."/>
            <person name="Shulinski R.S."/>
            <person name="Bandarenka Y.V."/>
            <person name="Zhorov D.G."/>
            <person name="Warner D."/>
        </authorList>
    </citation>
    <scope>NUCLEOTIDE SEQUENCE [LARGE SCALE GENOMIC DNA]</scope>
    <source>
        <strain evidence="6">180601</strain>
        <tissue evidence="6">Whole Body</tissue>
    </source>
</reference>
<keyword evidence="7" id="KW-1185">Reference proteome</keyword>
<dbReference type="Proteomes" id="UP000478052">
    <property type="component" value="Unassembled WGS sequence"/>
</dbReference>
<proteinExistence type="predicted"/>
<evidence type="ECO:0000256" key="2">
    <source>
        <dbReference type="ARBA" id="ARBA00022771"/>
    </source>
</evidence>
<accession>A0A6G0VPM8</accession>
<evidence type="ECO:0000313" key="7">
    <source>
        <dbReference type="Proteomes" id="UP000478052"/>
    </source>
</evidence>
<keyword evidence="3" id="KW-0862">Zinc</keyword>
<evidence type="ECO:0000259" key="5">
    <source>
        <dbReference type="SMART" id="SM00980"/>
    </source>
</evidence>
<dbReference type="OrthoDB" id="6625162at2759"/>
<evidence type="ECO:0000256" key="3">
    <source>
        <dbReference type="ARBA" id="ARBA00022833"/>
    </source>
</evidence>
<name>A0A6G0VPM8_APHCR</name>
<dbReference type="Pfam" id="PF05485">
    <property type="entry name" value="THAP"/>
    <property type="match status" value="1"/>
</dbReference>
<dbReference type="EMBL" id="VUJU01013847">
    <property type="protein sequence ID" value="KAF0703548.1"/>
    <property type="molecule type" value="Genomic_DNA"/>
</dbReference>
<dbReference type="InterPro" id="IPR038441">
    <property type="entry name" value="THAP_Znf_sf"/>
</dbReference>
<keyword evidence="2" id="KW-0863">Zinc-finger</keyword>
<comment type="caution">
    <text evidence="6">The sequence shown here is derived from an EMBL/GenBank/DDBJ whole genome shotgun (WGS) entry which is preliminary data.</text>
</comment>
<organism evidence="6 7">
    <name type="scientific">Aphis craccivora</name>
    <name type="common">Cowpea aphid</name>
    <dbReference type="NCBI Taxonomy" id="307492"/>
    <lineage>
        <taxon>Eukaryota</taxon>
        <taxon>Metazoa</taxon>
        <taxon>Ecdysozoa</taxon>
        <taxon>Arthropoda</taxon>
        <taxon>Hexapoda</taxon>
        <taxon>Insecta</taxon>
        <taxon>Pterygota</taxon>
        <taxon>Neoptera</taxon>
        <taxon>Paraneoptera</taxon>
        <taxon>Hemiptera</taxon>
        <taxon>Sternorrhyncha</taxon>
        <taxon>Aphidomorpha</taxon>
        <taxon>Aphidoidea</taxon>
        <taxon>Aphididae</taxon>
        <taxon>Aphidini</taxon>
        <taxon>Aphis</taxon>
        <taxon>Aphis</taxon>
    </lineage>
</organism>
<evidence type="ECO:0000256" key="1">
    <source>
        <dbReference type="ARBA" id="ARBA00022723"/>
    </source>
</evidence>
<feature type="domain" description="THAP-type" evidence="5">
    <location>
        <begin position="1"/>
        <end position="77"/>
    </location>
</feature>
<gene>
    <name evidence="6" type="ORF">FWK35_00036503</name>
</gene>
<dbReference type="SUPFAM" id="SSF57716">
    <property type="entry name" value="Glucocorticoid receptor-like (DNA-binding domain)"/>
    <property type="match status" value="1"/>
</dbReference>
<evidence type="ECO:0000313" key="6">
    <source>
        <dbReference type="EMBL" id="KAF0703548.1"/>
    </source>
</evidence>
<dbReference type="AlphaFoldDB" id="A0A6G0VPM8"/>
<keyword evidence="4" id="KW-0238">DNA-binding</keyword>
<keyword evidence="1" id="KW-0479">Metal-binding</keyword>
<dbReference type="GO" id="GO:0003677">
    <property type="term" value="F:DNA binding"/>
    <property type="evidence" value="ECO:0007669"/>
    <property type="project" value="UniProtKB-KW"/>
</dbReference>
<sequence length="162" mass="18521">MKCCVPNCTAGKEKSTFGVPKNENLKNQWKDILGIFLKSKFRVCAAHFHETDIIKTWVSGQGLSKYSVNLYENTKITTRCYSFPRKLLKKTKCELCRAGLKNLSSSSYPEAELTHPNQNLFLILRSLELSFVKHADFIDVFNETLSDFLSTNNTLTFECNVH</sequence>
<dbReference type="InterPro" id="IPR006612">
    <property type="entry name" value="THAP_Znf"/>
</dbReference>
<dbReference type="GO" id="GO:0008270">
    <property type="term" value="F:zinc ion binding"/>
    <property type="evidence" value="ECO:0007669"/>
    <property type="project" value="UniProtKB-KW"/>
</dbReference>
<protein>
    <submittedName>
        <fullName evidence="6">THAP-type domain-containing protein</fullName>
    </submittedName>
</protein>
<evidence type="ECO:0000256" key="4">
    <source>
        <dbReference type="ARBA" id="ARBA00023125"/>
    </source>
</evidence>
<dbReference type="SMART" id="SM00980">
    <property type="entry name" value="THAP"/>
    <property type="match status" value="1"/>
</dbReference>
<dbReference type="Gene3D" id="6.20.210.20">
    <property type="entry name" value="THAP domain"/>
    <property type="match status" value="1"/>
</dbReference>